<organism evidence="2 3">
    <name type="scientific">Campylobacter novaezeelandiae</name>
    <dbReference type="NCBI Taxonomy" id="2267891"/>
    <lineage>
        <taxon>Bacteria</taxon>
        <taxon>Pseudomonadati</taxon>
        <taxon>Campylobacterota</taxon>
        <taxon>Epsilonproteobacteria</taxon>
        <taxon>Campylobacterales</taxon>
        <taxon>Campylobacteraceae</taxon>
        <taxon>Campylobacter</taxon>
    </lineage>
</organism>
<feature type="transmembrane region" description="Helical" evidence="1">
    <location>
        <begin position="138"/>
        <end position="158"/>
    </location>
</feature>
<dbReference type="RefSeq" id="WP_131166021.1">
    <property type="nucleotide sequence ID" value="NZ_CP076657.1"/>
</dbReference>
<sequence length="162" mass="20016">MKKQVYNVNLNLNYIFIAIILIVYEILSSIFIYLPIFYGVFFCYMFFLLEQRERTLYDLDFRWYFCLFFLFFTDVTHNFFIFSSWIAFFIFYYFFAYWIKTNLKIEKFIPITFVLCAYGFIYVIDLIFSYILKSDLKVFGVEYFYSLVIESLIAYILFRNKI</sequence>
<feature type="transmembrane region" description="Helical" evidence="1">
    <location>
        <begin position="7"/>
        <end position="24"/>
    </location>
</feature>
<evidence type="ECO:0000313" key="3">
    <source>
        <dbReference type="Proteomes" id="UP000292583"/>
    </source>
</evidence>
<name>A0A4Q9JTE7_9BACT</name>
<keyword evidence="3" id="KW-1185">Reference proteome</keyword>
<dbReference type="AlphaFoldDB" id="A0A4Q9JTE7"/>
<gene>
    <name evidence="2" type="ORF">DU473_07225</name>
</gene>
<dbReference type="OrthoDB" id="5359036at2"/>
<feature type="transmembrane region" description="Helical" evidence="1">
    <location>
        <begin position="79"/>
        <end position="99"/>
    </location>
</feature>
<accession>A0A4Q9JTE7</accession>
<feature type="transmembrane region" description="Helical" evidence="1">
    <location>
        <begin position="111"/>
        <end position="132"/>
    </location>
</feature>
<keyword evidence="1" id="KW-1133">Transmembrane helix</keyword>
<dbReference type="EMBL" id="QPGR01000016">
    <property type="protein sequence ID" value="TBR79385.1"/>
    <property type="molecule type" value="Genomic_DNA"/>
</dbReference>
<comment type="caution">
    <text evidence="2">The sequence shown here is derived from an EMBL/GenBank/DDBJ whole genome shotgun (WGS) entry which is preliminary data.</text>
</comment>
<evidence type="ECO:0000256" key="1">
    <source>
        <dbReference type="SAM" id="Phobius"/>
    </source>
</evidence>
<evidence type="ECO:0000313" key="2">
    <source>
        <dbReference type="EMBL" id="TBR79385.1"/>
    </source>
</evidence>
<reference evidence="2 3" key="1">
    <citation type="submission" date="2018-07" db="EMBL/GenBank/DDBJ databases">
        <title>Campylobacter zealandensis sp. nov., isolated from birds and water in New Zealand.</title>
        <authorList>
            <person name="Wilkinson D.A."/>
            <person name="Biggs P.J."/>
            <person name="French N.P."/>
            <person name="Midwinter A.C."/>
        </authorList>
    </citation>
    <scope>NUCLEOTIDE SEQUENCE [LARGE SCALE GENOMIC DNA]</scope>
    <source>
        <strain evidence="2 3">B423b</strain>
    </source>
</reference>
<proteinExistence type="predicted"/>
<protein>
    <submittedName>
        <fullName evidence="2">Uncharacterized protein</fullName>
    </submittedName>
</protein>
<dbReference type="Proteomes" id="UP000292583">
    <property type="component" value="Unassembled WGS sequence"/>
</dbReference>
<keyword evidence="1" id="KW-0812">Transmembrane</keyword>
<keyword evidence="1" id="KW-0472">Membrane</keyword>